<dbReference type="InterPro" id="IPR001304">
    <property type="entry name" value="C-type_lectin-like"/>
</dbReference>
<dbReference type="Pfam" id="PF00084">
    <property type="entry name" value="Sushi"/>
    <property type="match status" value="1"/>
</dbReference>
<dbReference type="RefSeq" id="XP_035658475.1">
    <property type="nucleotide sequence ID" value="XM_035802582.1"/>
</dbReference>
<feature type="domain" description="C-type lectin" evidence="4">
    <location>
        <begin position="57"/>
        <end position="175"/>
    </location>
</feature>
<dbReference type="OrthoDB" id="7357196at2759"/>
<dbReference type="Gene3D" id="3.10.100.10">
    <property type="entry name" value="Mannose-Binding Protein A, subunit A"/>
    <property type="match status" value="1"/>
</dbReference>
<organism evidence="6 7">
    <name type="scientific">Branchiostoma floridae</name>
    <name type="common">Florida lancelet</name>
    <name type="synonym">Amphioxus</name>
    <dbReference type="NCBI Taxonomy" id="7739"/>
    <lineage>
        <taxon>Eukaryota</taxon>
        <taxon>Metazoa</taxon>
        <taxon>Chordata</taxon>
        <taxon>Cephalochordata</taxon>
        <taxon>Leptocardii</taxon>
        <taxon>Amphioxiformes</taxon>
        <taxon>Branchiostomatidae</taxon>
        <taxon>Branchiostoma</taxon>
    </lineage>
</organism>
<dbReference type="PROSITE" id="PS00615">
    <property type="entry name" value="C_TYPE_LECTIN_1"/>
    <property type="match status" value="1"/>
</dbReference>
<dbReference type="PROSITE" id="PS50041">
    <property type="entry name" value="C_TYPE_LECTIN_2"/>
    <property type="match status" value="1"/>
</dbReference>
<feature type="domain" description="Sushi" evidence="5">
    <location>
        <begin position="1"/>
        <end position="49"/>
    </location>
</feature>
<dbReference type="Pfam" id="PF00059">
    <property type="entry name" value="Lectin_C"/>
    <property type="match status" value="1"/>
</dbReference>
<comment type="caution">
    <text evidence="3">Lacks conserved residue(s) required for the propagation of feature annotation.</text>
</comment>
<dbReference type="PANTHER" id="PTHR22801">
    <property type="entry name" value="LITHOSTATHINE"/>
    <property type="match status" value="1"/>
</dbReference>
<dbReference type="SMART" id="SM00034">
    <property type="entry name" value="CLECT"/>
    <property type="match status" value="1"/>
</dbReference>
<evidence type="ECO:0000259" key="4">
    <source>
        <dbReference type="PROSITE" id="PS50041"/>
    </source>
</evidence>
<sequence>MSCNHGYSFRYPETCTFSCNHGYHRSEGSTSRTCQADRRWSGSAIRCCPNGYEYYQPSRFCYKAFNQEIDRSNYNDAAATCASEGGTLAMPSDAGINAFLLSLKNAGDFWFGLSDRGQEGRFVWANGVPLGHFNHWAPEEPNDHDGGEDCAHYWVDKGDRWNDNFCDKSMKFICQVAT</sequence>
<dbReference type="InterPro" id="IPR016186">
    <property type="entry name" value="C-type_lectin-like/link_sf"/>
</dbReference>
<dbReference type="CDD" id="cd00033">
    <property type="entry name" value="CCP"/>
    <property type="match status" value="1"/>
</dbReference>
<dbReference type="CDD" id="cd00037">
    <property type="entry name" value="CLECT"/>
    <property type="match status" value="1"/>
</dbReference>
<keyword evidence="6" id="KW-1185">Reference proteome</keyword>
<reference evidence="6" key="1">
    <citation type="journal article" date="2020" name="Nat. Ecol. Evol.">
        <title>Deeply conserved synteny resolves early events in vertebrate evolution.</title>
        <authorList>
            <person name="Simakov O."/>
            <person name="Marletaz F."/>
            <person name="Yue J.X."/>
            <person name="O'Connell B."/>
            <person name="Jenkins J."/>
            <person name="Brandt A."/>
            <person name="Calef R."/>
            <person name="Tung C.H."/>
            <person name="Huang T.K."/>
            <person name="Schmutz J."/>
            <person name="Satoh N."/>
            <person name="Yu J.K."/>
            <person name="Putnam N.H."/>
            <person name="Green R.E."/>
            <person name="Rokhsar D.S."/>
        </authorList>
    </citation>
    <scope>NUCLEOTIDE SEQUENCE [LARGE SCALE GENOMIC DNA]</scope>
    <source>
        <strain evidence="6">S238N-H82</strain>
    </source>
</reference>
<name>A0A9J7HHH2_BRAFL</name>
<evidence type="ECO:0000256" key="1">
    <source>
        <dbReference type="ARBA" id="ARBA00022729"/>
    </source>
</evidence>
<keyword evidence="2" id="KW-1015">Disulfide bond</keyword>
<dbReference type="PROSITE" id="PS50923">
    <property type="entry name" value="SUSHI"/>
    <property type="match status" value="1"/>
</dbReference>
<evidence type="ECO:0000313" key="6">
    <source>
        <dbReference type="Proteomes" id="UP000001554"/>
    </source>
</evidence>
<evidence type="ECO:0000259" key="5">
    <source>
        <dbReference type="PROSITE" id="PS50923"/>
    </source>
</evidence>
<protein>
    <submittedName>
        <fullName evidence="7">Perlucin-like protein</fullName>
    </submittedName>
</protein>
<reference evidence="7" key="2">
    <citation type="submission" date="2025-08" db="UniProtKB">
        <authorList>
            <consortium name="RefSeq"/>
        </authorList>
    </citation>
    <scope>IDENTIFICATION</scope>
    <source>
        <strain evidence="7">S238N-H82</strain>
        <tissue evidence="7">Testes</tissue>
    </source>
</reference>
<dbReference type="InterPro" id="IPR000436">
    <property type="entry name" value="Sushi_SCR_CCP_dom"/>
</dbReference>
<evidence type="ECO:0000256" key="3">
    <source>
        <dbReference type="PROSITE-ProRule" id="PRU00302"/>
    </source>
</evidence>
<evidence type="ECO:0000256" key="2">
    <source>
        <dbReference type="ARBA" id="ARBA00023157"/>
    </source>
</evidence>
<keyword evidence="1" id="KW-0732">Signal</keyword>
<dbReference type="PANTHER" id="PTHR22801:SF63">
    <property type="entry name" value="C-TYPE LECTIN DOMAIN-CONTAINING PROTEIN"/>
    <property type="match status" value="1"/>
</dbReference>
<proteinExistence type="predicted"/>
<dbReference type="InterPro" id="IPR016187">
    <property type="entry name" value="CTDL_fold"/>
</dbReference>
<dbReference type="Proteomes" id="UP000001554">
    <property type="component" value="Chromosome 16"/>
</dbReference>
<dbReference type="GeneID" id="118403781"/>
<dbReference type="InterPro" id="IPR035976">
    <property type="entry name" value="Sushi/SCR/CCP_sf"/>
</dbReference>
<dbReference type="SUPFAM" id="SSF56436">
    <property type="entry name" value="C-type lectin-like"/>
    <property type="match status" value="1"/>
</dbReference>
<dbReference type="SUPFAM" id="SSF57535">
    <property type="entry name" value="Complement control module/SCR domain"/>
    <property type="match status" value="1"/>
</dbReference>
<dbReference type="AlphaFoldDB" id="A0A9J7HHH2"/>
<accession>A0A9J7HHH2</accession>
<dbReference type="Gene3D" id="2.10.70.10">
    <property type="entry name" value="Complement Module, domain 1"/>
    <property type="match status" value="1"/>
</dbReference>
<keyword evidence="3" id="KW-0768">Sushi</keyword>
<gene>
    <name evidence="7" type="primary">LOC118403781</name>
</gene>
<dbReference type="InterPro" id="IPR018378">
    <property type="entry name" value="C-type_lectin_CS"/>
</dbReference>
<evidence type="ECO:0000313" key="7">
    <source>
        <dbReference type="RefSeq" id="XP_035658475.1"/>
    </source>
</evidence>
<dbReference type="KEGG" id="bfo:118403781"/>
<dbReference type="InterPro" id="IPR050801">
    <property type="entry name" value="Ca-Dep_Lectins_ImmuneDev"/>
</dbReference>